<reference evidence="2" key="1">
    <citation type="journal article" date="2014" name="Int. J. Syst. Evol. Microbiol.">
        <title>Complete genome sequence of Corynebacterium casei LMG S-19264T (=DSM 44701T), isolated from a smear-ripened cheese.</title>
        <authorList>
            <consortium name="US DOE Joint Genome Institute (JGI-PGF)"/>
            <person name="Walter F."/>
            <person name="Albersmeier A."/>
            <person name="Kalinowski J."/>
            <person name="Ruckert C."/>
        </authorList>
    </citation>
    <scope>NUCLEOTIDE SEQUENCE</scope>
    <source>
        <strain evidence="2">JCM 13919</strain>
    </source>
</reference>
<evidence type="ECO:0008006" key="4">
    <source>
        <dbReference type="Google" id="ProtNLM"/>
    </source>
</evidence>
<dbReference type="InterPro" id="IPR017853">
    <property type="entry name" value="GH"/>
</dbReference>
<dbReference type="InterPro" id="IPR052750">
    <property type="entry name" value="GH18_Chitinase"/>
</dbReference>
<evidence type="ECO:0000313" key="3">
    <source>
        <dbReference type="Proteomes" id="UP000630149"/>
    </source>
</evidence>
<protein>
    <recommendedName>
        <fullName evidence="4">Chitinase</fullName>
    </recommendedName>
</protein>
<gene>
    <name evidence="2" type="ORF">GCM10007966_21580</name>
</gene>
<dbReference type="AlphaFoldDB" id="A0A917JYQ7"/>
<name>A0A917JYQ7_9GAMM</name>
<feature type="chain" id="PRO_5037182489" description="Chitinase" evidence="1">
    <location>
        <begin position="24"/>
        <end position="749"/>
    </location>
</feature>
<dbReference type="Proteomes" id="UP000630149">
    <property type="component" value="Unassembled WGS sequence"/>
</dbReference>
<dbReference type="SUPFAM" id="SSF51445">
    <property type="entry name" value="(Trans)glycosidases"/>
    <property type="match status" value="1"/>
</dbReference>
<dbReference type="PANTHER" id="PTHR42976">
    <property type="entry name" value="BIFUNCTIONAL CHITINASE/LYSOZYME-RELATED"/>
    <property type="match status" value="1"/>
</dbReference>
<accession>A0A917JYQ7</accession>
<organism evidence="2 3">
    <name type="scientific">Legionella impletisoli</name>
    <dbReference type="NCBI Taxonomy" id="343510"/>
    <lineage>
        <taxon>Bacteria</taxon>
        <taxon>Pseudomonadati</taxon>
        <taxon>Pseudomonadota</taxon>
        <taxon>Gammaproteobacteria</taxon>
        <taxon>Legionellales</taxon>
        <taxon>Legionellaceae</taxon>
        <taxon>Legionella</taxon>
    </lineage>
</organism>
<dbReference type="Gene3D" id="3.20.20.80">
    <property type="entry name" value="Glycosidases"/>
    <property type="match status" value="1"/>
</dbReference>
<dbReference type="RefSeq" id="WP_229669389.1">
    <property type="nucleotide sequence ID" value="NZ_BMOB01000013.1"/>
</dbReference>
<keyword evidence="3" id="KW-1185">Reference proteome</keyword>
<evidence type="ECO:0000256" key="1">
    <source>
        <dbReference type="SAM" id="SignalP"/>
    </source>
</evidence>
<evidence type="ECO:0000313" key="2">
    <source>
        <dbReference type="EMBL" id="GGI92651.1"/>
    </source>
</evidence>
<dbReference type="PANTHER" id="PTHR42976:SF1">
    <property type="entry name" value="GH18 DOMAIN-CONTAINING PROTEIN-RELATED"/>
    <property type="match status" value="1"/>
</dbReference>
<sequence>MKSLPLRTLVLASGLSVSPFLWAGEALSCMKLTKQTGGWNGSVTLSNQCGQAVDLRDSLVEFKSNHALSGSFWGSFSPLAYPENPAITHEKQGDGNLVRMALAFPVGNEWWKPNTVLPAGASVSLQFSTTPETTIEQLAFYPIATPTVNKGQVAIQFPSAPDQSLANPSTVTISDGGTYNKTISNGAWNQATVLNDVPYGNYQITVQPIQLSSGSWSGIAEPASLSVNSTHQQTVTIRYQQAIAYGEIQVTLNQAKPEEGLASPVLTIKNLTKNTELPAQPIDWNGQALINNLKVGDAYQLSVATLYGSEHSYVAQFSPNNTVTIDGTASKPITLSFETQALPTTVVNLSVSGLPANQTATITAKDNKGNTYPITLGNHTQDWKLPSNRQYQFSAAVVNVDNKRYQAEVTPASILLQADTPASLNVVYQEKPMVTEFSPYVDVTLGTVAKWDSKTGSMQPLGLLDIAKNSGIKSFHLAFITAQNGCQGTWNGYPVSTDENGFGVPIFKQLKAQGVELRVALGGLSGTYLAQVCETTDALYNAYDTIIKAYQPDVLDFDVENAMQTNNAQLDRLMAAIKRVKQNYPHIKISFTLPVMPFGLVSGVGENVIKRAQLSGLDDYLVNIMAMDYGPSFQEKTMGEYAIDAATSTFNQLKTLYPNQSDEQLWNRIGVTVMIGLNDTIPLNFTLEDVDTLKQFADEKQMGLLSLWSVTRDYPCSSNYVSITCSSLNPKTNQPNQTVDYEYSKRFAE</sequence>
<dbReference type="EMBL" id="BMOB01000013">
    <property type="protein sequence ID" value="GGI92651.1"/>
    <property type="molecule type" value="Genomic_DNA"/>
</dbReference>
<feature type="signal peptide" evidence="1">
    <location>
        <begin position="1"/>
        <end position="23"/>
    </location>
</feature>
<proteinExistence type="predicted"/>
<comment type="caution">
    <text evidence="2">The sequence shown here is derived from an EMBL/GenBank/DDBJ whole genome shotgun (WGS) entry which is preliminary data.</text>
</comment>
<reference evidence="2" key="2">
    <citation type="submission" date="2020-09" db="EMBL/GenBank/DDBJ databases">
        <authorList>
            <person name="Sun Q."/>
            <person name="Ohkuma M."/>
        </authorList>
    </citation>
    <scope>NUCLEOTIDE SEQUENCE</scope>
    <source>
        <strain evidence="2">JCM 13919</strain>
    </source>
</reference>
<keyword evidence="1" id="KW-0732">Signal</keyword>
<dbReference type="CDD" id="cd06543">
    <property type="entry name" value="GH18_PF-ChiA-like"/>
    <property type="match status" value="1"/>
</dbReference>